<sequence length="275" mass="31685">MEEETALGGQLAGQRQLPEMVIGEQFTFIVDVAYGELRKKDNPLNCIRFSQMEKPYGQGYSFWIDRRDGRLVDSFSEGDSEQVLRVELDEAVKLDPVGVAQVMGVDVKNIPLHDEEIVAHPALYKSHTLGKEPMTVSILGEHYLADHQFYAFRCKADPERTIPFDKLHFWDFDAKAHFYFDLGKREVVDFPGESANDKRQVVAVVISAQQDQDNGGIKIPYNSNHEARVFPAQQISMVDFYKEMERRSNNFYTVYDPYTEFEHMPPQRVRTGKHL</sequence>
<accession>A0A1H7ICA9</accession>
<dbReference type="EMBL" id="FOAF01000001">
    <property type="protein sequence ID" value="SEK59170.1"/>
    <property type="molecule type" value="Genomic_DNA"/>
</dbReference>
<dbReference type="Proteomes" id="UP000199421">
    <property type="component" value="Unassembled WGS sequence"/>
</dbReference>
<proteinExistence type="predicted"/>
<evidence type="ECO:0000313" key="2">
    <source>
        <dbReference type="Proteomes" id="UP000199421"/>
    </source>
</evidence>
<gene>
    <name evidence="1" type="ORF">SAMN05661044_00629</name>
</gene>
<evidence type="ECO:0000313" key="1">
    <source>
        <dbReference type="EMBL" id="SEK59170.1"/>
    </source>
</evidence>
<dbReference type="STRING" id="407022.SAMN05661044_00629"/>
<keyword evidence="2" id="KW-1185">Reference proteome</keyword>
<protein>
    <submittedName>
        <fullName evidence="1">Uncharacterized protein</fullName>
    </submittedName>
</protein>
<name>A0A1H7ICA9_OLID1</name>
<organism evidence="1 2">
    <name type="scientific">Olivibacter domesticus</name>
    <name type="common">Pseudosphingobacterium domesticum</name>
    <dbReference type="NCBI Taxonomy" id="407022"/>
    <lineage>
        <taxon>Bacteria</taxon>
        <taxon>Pseudomonadati</taxon>
        <taxon>Bacteroidota</taxon>
        <taxon>Sphingobacteriia</taxon>
        <taxon>Sphingobacteriales</taxon>
        <taxon>Sphingobacteriaceae</taxon>
        <taxon>Olivibacter</taxon>
    </lineage>
</organism>
<dbReference type="AlphaFoldDB" id="A0A1H7ICA9"/>
<reference evidence="2" key="1">
    <citation type="submission" date="2016-10" db="EMBL/GenBank/DDBJ databases">
        <authorList>
            <person name="Varghese N."/>
            <person name="Submissions S."/>
        </authorList>
    </citation>
    <scope>NUCLEOTIDE SEQUENCE [LARGE SCALE GENOMIC DNA]</scope>
    <source>
        <strain evidence="2">DSM 18733</strain>
    </source>
</reference>